<dbReference type="Gene3D" id="3.30.420.270">
    <property type="match status" value="1"/>
</dbReference>
<dbReference type="Pfam" id="PF02472">
    <property type="entry name" value="ExbD"/>
    <property type="match status" value="1"/>
</dbReference>
<proteinExistence type="inferred from homology"/>
<name>A0ABQ2XSX4_9BURK</name>
<evidence type="ECO:0000256" key="6">
    <source>
        <dbReference type="ARBA" id="ARBA00023136"/>
    </source>
</evidence>
<evidence type="ECO:0000256" key="4">
    <source>
        <dbReference type="ARBA" id="ARBA00022692"/>
    </source>
</evidence>
<dbReference type="PANTHER" id="PTHR30558:SF7">
    <property type="entry name" value="TOL-PAL SYSTEM PROTEIN TOLR"/>
    <property type="match status" value="1"/>
</dbReference>
<keyword evidence="6 8" id="KW-0472">Membrane</keyword>
<evidence type="ECO:0000313" key="9">
    <source>
        <dbReference type="EMBL" id="GGX31517.1"/>
    </source>
</evidence>
<reference evidence="10" key="1">
    <citation type="journal article" date="2019" name="Int. J. Syst. Evol. Microbiol.">
        <title>The Global Catalogue of Microorganisms (GCM) 10K type strain sequencing project: providing services to taxonomists for standard genome sequencing and annotation.</title>
        <authorList>
            <consortium name="The Broad Institute Genomics Platform"/>
            <consortium name="The Broad Institute Genome Sequencing Center for Infectious Disease"/>
            <person name="Wu L."/>
            <person name="Ma J."/>
        </authorList>
    </citation>
    <scope>NUCLEOTIDE SEQUENCE [LARGE SCALE GENOMIC DNA]</scope>
    <source>
        <strain evidence="10">KCTC 23917</strain>
    </source>
</reference>
<comment type="caution">
    <text evidence="9">The sequence shown here is derived from an EMBL/GenBank/DDBJ whole genome shotgun (WGS) entry which is preliminary data.</text>
</comment>
<keyword evidence="5 8" id="KW-1133">Transmembrane helix</keyword>
<keyword evidence="7" id="KW-0653">Protein transport</keyword>
<comment type="subcellular location">
    <subcellularLocation>
        <location evidence="1">Cell membrane</location>
        <topology evidence="1">Single-pass membrane protein</topology>
    </subcellularLocation>
    <subcellularLocation>
        <location evidence="7">Cell membrane</location>
        <topology evidence="7">Single-pass type II membrane protein</topology>
    </subcellularLocation>
</comment>
<evidence type="ECO:0000256" key="7">
    <source>
        <dbReference type="RuleBase" id="RU003879"/>
    </source>
</evidence>
<dbReference type="PANTHER" id="PTHR30558">
    <property type="entry name" value="EXBD MEMBRANE COMPONENT OF PMF-DRIVEN MACROMOLECULE IMPORT SYSTEM"/>
    <property type="match status" value="1"/>
</dbReference>
<keyword evidence="10" id="KW-1185">Reference proteome</keyword>
<dbReference type="EMBL" id="BMYU01000001">
    <property type="protein sequence ID" value="GGX31517.1"/>
    <property type="molecule type" value="Genomic_DNA"/>
</dbReference>
<evidence type="ECO:0000256" key="3">
    <source>
        <dbReference type="ARBA" id="ARBA00022475"/>
    </source>
</evidence>
<dbReference type="InterPro" id="IPR003400">
    <property type="entry name" value="ExbD"/>
</dbReference>
<evidence type="ECO:0000256" key="8">
    <source>
        <dbReference type="SAM" id="Phobius"/>
    </source>
</evidence>
<gene>
    <name evidence="9" type="primary">tolR</name>
    <name evidence="9" type="ORF">GCM10010946_05790</name>
</gene>
<accession>A0ABQ2XSX4</accession>
<evidence type="ECO:0000256" key="5">
    <source>
        <dbReference type="ARBA" id="ARBA00022989"/>
    </source>
</evidence>
<organism evidence="9 10">
    <name type="scientific">Undibacterium squillarum</name>
    <dbReference type="NCBI Taxonomy" id="1131567"/>
    <lineage>
        <taxon>Bacteria</taxon>
        <taxon>Pseudomonadati</taxon>
        <taxon>Pseudomonadota</taxon>
        <taxon>Betaproteobacteria</taxon>
        <taxon>Burkholderiales</taxon>
        <taxon>Oxalobacteraceae</taxon>
        <taxon>Undibacterium</taxon>
    </lineage>
</organism>
<protein>
    <submittedName>
        <fullName evidence="9">TolR-like protein</fullName>
    </submittedName>
</protein>
<comment type="similarity">
    <text evidence="2 7">Belongs to the ExbD/TolR family.</text>
</comment>
<evidence type="ECO:0000256" key="2">
    <source>
        <dbReference type="ARBA" id="ARBA00005811"/>
    </source>
</evidence>
<evidence type="ECO:0000313" key="10">
    <source>
        <dbReference type="Proteomes" id="UP000653343"/>
    </source>
</evidence>
<keyword evidence="4 7" id="KW-0812">Transmembrane</keyword>
<keyword evidence="7" id="KW-0813">Transport</keyword>
<keyword evidence="3" id="KW-1003">Cell membrane</keyword>
<sequence>MGSMRGERSKRKLKAEINVVPYIDVMLVLLIIFMVASPMTNPSVINLPTAGQSTQPPNSFIEVTLKPDASASISLTTRNGSATQRERTDEVRNKEQLMNLLKEYHQSKPDLAVMISADKGIVYDEVVQVIAEAKKIGISRVALATR</sequence>
<feature type="transmembrane region" description="Helical" evidence="8">
    <location>
        <begin position="20"/>
        <end position="39"/>
    </location>
</feature>
<dbReference type="Proteomes" id="UP000653343">
    <property type="component" value="Unassembled WGS sequence"/>
</dbReference>
<dbReference type="RefSeq" id="WP_229792996.1">
    <property type="nucleotide sequence ID" value="NZ_BMYU01000001.1"/>
</dbReference>
<evidence type="ECO:0000256" key="1">
    <source>
        <dbReference type="ARBA" id="ARBA00004162"/>
    </source>
</evidence>